<evidence type="ECO:0000313" key="1">
    <source>
        <dbReference type="EMBL" id="JAD27634.1"/>
    </source>
</evidence>
<organism evidence="1">
    <name type="scientific">Arundo donax</name>
    <name type="common">Giant reed</name>
    <name type="synonym">Donax arundinaceus</name>
    <dbReference type="NCBI Taxonomy" id="35708"/>
    <lineage>
        <taxon>Eukaryota</taxon>
        <taxon>Viridiplantae</taxon>
        <taxon>Streptophyta</taxon>
        <taxon>Embryophyta</taxon>
        <taxon>Tracheophyta</taxon>
        <taxon>Spermatophyta</taxon>
        <taxon>Magnoliopsida</taxon>
        <taxon>Liliopsida</taxon>
        <taxon>Poales</taxon>
        <taxon>Poaceae</taxon>
        <taxon>PACMAD clade</taxon>
        <taxon>Arundinoideae</taxon>
        <taxon>Arundineae</taxon>
        <taxon>Arundo</taxon>
    </lineage>
</organism>
<dbReference type="EMBL" id="GBRH01270261">
    <property type="protein sequence ID" value="JAD27634.1"/>
    <property type="molecule type" value="Transcribed_RNA"/>
</dbReference>
<sequence length="16" mass="1616">MDATVRQADVLGEPGG</sequence>
<reference evidence="1" key="1">
    <citation type="submission" date="2014-09" db="EMBL/GenBank/DDBJ databases">
        <authorList>
            <person name="Magalhaes I.L.F."/>
            <person name="Oliveira U."/>
            <person name="Santos F.R."/>
            <person name="Vidigal T.H.D.A."/>
            <person name="Brescovit A.D."/>
            <person name="Santos A.J."/>
        </authorList>
    </citation>
    <scope>NUCLEOTIDE SEQUENCE</scope>
    <source>
        <tissue evidence="1">Shoot tissue taken approximately 20 cm above the soil surface</tissue>
    </source>
</reference>
<protein>
    <submittedName>
        <fullName evidence="1">Uncharacterized protein</fullName>
    </submittedName>
</protein>
<dbReference type="AlphaFoldDB" id="A0A0A8YM54"/>
<reference evidence="1" key="2">
    <citation type="journal article" date="2015" name="Data Brief">
        <title>Shoot transcriptome of the giant reed, Arundo donax.</title>
        <authorList>
            <person name="Barrero R.A."/>
            <person name="Guerrero F.D."/>
            <person name="Moolhuijzen P."/>
            <person name="Goolsby J.A."/>
            <person name="Tidwell J."/>
            <person name="Bellgard S.E."/>
            <person name="Bellgard M.I."/>
        </authorList>
    </citation>
    <scope>NUCLEOTIDE SEQUENCE</scope>
    <source>
        <tissue evidence="1">Shoot tissue taken approximately 20 cm above the soil surface</tissue>
    </source>
</reference>
<proteinExistence type="predicted"/>
<accession>A0A0A8YM54</accession>
<name>A0A0A8YM54_ARUDO</name>